<feature type="binding site" evidence="4">
    <location>
        <position position="16"/>
    </location>
    <ligand>
        <name>Zn(2+)</name>
        <dbReference type="ChEBI" id="CHEBI:29105"/>
        <label>2</label>
    </ligand>
</feature>
<feature type="domain" description="Polymerase/histidinol phosphatase N-terminal" evidence="5">
    <location>
        <begin position="5"/>
        <end position="79"/>
    </location>
</feature>
<feature type="binding site" evidence="4">
    <location>
        <position position="193"/>
    </location>
    <ligand>
        <name>Zn(2+)</name>
        <dbReference type="ChEBI" id="CHEBI:29105"/>
        <label>1</label>
    </ligand>
</feature>
<keyword evidence="7" id="KW-1185">Reference proteome</keyword>
<dbReference type="EMBL" id="LDOU01000007">
    <property type="protein sequence ID" value="KLV09894.1"/>
    <property type="molecule type" value="Genomic_DNA"/>
</dbReference>
<dbReference type="Pfam" id="PF02811">
    <property type="entry name" value="PHP"/>
    <property type="match status" value="1"/>
</dbReference>
<dbReference type="InterPro" id="IPR004013">
    <property type="entry name" value="PHP_dom"/>
</dbReference>
<dbReference type="NCBIfam" id="NF006702">
    <property type="entry name" value="PRK09248.1"/>
    <property type="match status" value="1"/>
</dbReference>
<keyword evidence="3 4" id="KW-0862">Zinc</keyword>
<gene>
    <name evidence="6" type="ORF">ABT57_09465</name>
</gene>
<comment type="similarity">
    <text evidence="4">Belongs to the PHP family.</text>
</comment>
<keyword evidence="1 4" id="KW-0479">Metal-binding</keyword>
<feature type="binding site" evidence="4">
    <location>
        <position position="41"/>
    </location>
    <ligand>
        <name>Zn(2+)</name>
        <dbReference type="ChEBI" id="CHEBI:29105"/>
        <label>2</label>
    </ligand>
</feature>
<dbReference type="SMART" id="SM00481">
    <property type="entry name" value="POLIIIAc"/>
    <property type="match status" value="1"/>
</dbReference>
<evidence type="ECO:0000256" key="4">
    <source>
        <dbReference type="HAMAP-Rule" id="MF_01561"/>
    </source>
</evidence>
<dbReference type="InterPro" id="IPR023710">
    <property type="entry name" value="Phosphatase_YcdX_put"/>
</dbReference>
<accession>A0A0J1HE35</accession>
<evidence type="ECO:0000256" key="1">
    <source>
        <dbReference type="ARBA" id="ARBA00022723"/>
    </source>
</evidence>
<dbReference type="InterPro" id="IPR016195">
    <property type="entry name" value="Pol/histidinol_Pase-like"/>
</dbReference>
<dbReference type="GO" id="GO:0016791">
    <property type="term" value="F:phosphatase activity"/>
    <property type="evidence" value="ECO:0007669"/>
    <property type="project" value="UniProtKB-UniRule"/>
</dbReference>
<feature type="binding site" evidence="4">
    <location>
        <position position="132"/>
    </location>
    <ligand>
        <name>Zn(2+)</name>
        <dbReference type="ChEBI" id="CHEBI:29105"/>
        <label>3</label>
    </ligand>
</feature>
<evidence type="ECO:0000259" key="5">
    <source>
        <dbReference type="SMART" id="SM00481"/>
    </source>
</evidence>
<feature type="binding site" evidence="4">
    <location>
        <position position="74"/>
    </location>
    <ligand>
        <name>Zn(2+)</name>
        <dbReference type="ChEBI" id="CHEBI:29105"/>
        <label>3</label>
    </ligand>
</feature>
<organism evidence="6 7">
    <name type="scientific">Photobacterium ganghwense</name>
    <dbReference type="NCBI Taxonomy" id="320778"/>
    <lineage>
        <taxon>Bacteria</taxon>
        <taxon>Pseudomonadati</taxon>
        <taxon>Pseudomonadota</taxon>
        <taxon>Gammaproteobacteria</taxon>
        <taxon>Vibrionales</taxon>
        <taxon>Vibrionaceae</taxon>
        <taxon>Photobacterium</taxon>
    </lineage>
</organism>
<dbReference type="Gene3D" id="3.20.20.140">
    <property type="entry name" value="Metal-dependent hydrolases"/>
    <property type="match status" value="1"/>
</dbReference>
<comment type="cofactor">
    <cofactor evidence="4">
        <name>Zn(2+)</name>
        <dbReference type="ChEBI" id="CHEBI:29105"/>
    </cofactor>
    <text evidence="4">Binds 3 Zn(2+) ions per subunit.</text>
</comment>
<dbReference type="Proteomes" id="UP000035909">
    <property type="component" value="Unassembled WGS sequence"/>
</dbReference>
<dbReference type="CDD" id="cd07437">
    <property type="entry name" value="PHP_HisPPase_Ycdx_like"/>
    <property type="match status" value="1"/>
</dbReference>
<dbReference type="GO" id="GO:0008270">
    <property type="term" value="F:zinc ion binding"/>
    <property type="evidence" value="ECO:0007669"/>
    <property type="project" value="UniProtKB-UniRule"/>
</dbReference>
<dbReference type="RefSeq" id="WP_047884983.1">
    <property type="nucleotide sequence ID" value="NZ_CP071326.1"/>
</dbReference>
<dbReference type="HAMAP" id="MF_01561">
    <property type="entry name" value="YcdX_phosphat"/>
    <property type="match status" value="1"/>
</dbReference>
<feature type="binding site" evidence="4">
    <location>
        <position position="102"/>
    </location>
    <ligand>
        <name>Zn(2+)</name>
        <dbReference type="ChEBI" id="CHEBI:29105"/>
        <label>3</label>
    </ligand>
</feature>
<dbReference type="STRING" id="320778.ABT57_09465"/>
<sequence length="248" mass="26697">MKIVVDTHTHTLASGHAYSSLLENAQAAAEAGLALLCVTDHAPSMPGAPHFWHFANQKILPRFLHGVGLLRGIEANIINPAGEIDITPQVAEHLDWILASFHEPVFRPADRETHTQTLLNVIQSGRVDALGHLGNPNFDFDFERVIKAAAECGVVIEINNSSLSGSRVGSAPRCEDIASLAKELGARITTGSDAHFAADVGNFTSVKALLDYVAMPEELVVTANAQRFLAFLLERGHHPIPEFSGMTS</sequence>
<feature type="binding site" evidence="4">
    <location>
        <position position="8"/>
    </location>
    <ligand>
        <name>Zn(2+)</name>
        <dbReference type="ChEBI" id="CHEBI:29105"/>
        <label>1</label>
    </ligand>
</feature>
<feature type="binding site" evidence="4">
    <location>
        <position position="74"/>
    </location>
    <ligand>
        <name>Zn(2+)</name>
        <dbReference type="ChEBI" id="CHEBI:29105"/>
        <label>1</label>
    </ligand>
</feature>
<evidence type="ECO:0000256" key="2">
    <source>
        <dbReference type="ARBA" id="ARBA00022801"/>
    </source>
</evidence>
<protein>
    <submittedName>
        <fullName evidence="6">Hydrolase</fullName>
    </submittedName>
</protein>
<dbReference type="Pfam" id="PF13263">
    <property type="entry name" value="PHP_C"/>
    <property type="match status" value="1"/>
</dbReference>
<dbReference type="InterPro" id="IPR050243">
    <property type="entry name" value="PHP_phosphatase"/>
</dbReference>
<comment type="caution">
    <text evidence="6">The sequence shown here is derived from an EMBL/GenBank/DDBJ whole genome shotgun (WGS) entry which is preliminary data.</text>
</comment>
<dbReference type="AlphaFoldDB" id="A0A0J1HE35"/>
<dbReference type="InterPro" id="IPR003141">
    <property type="entry name" value="Pol/His_phosphatase_N"/>
</dbReference>
<dbReference type="GO" id="GO:0071978">
    <property type="term" value="P:bacterial-type flagellum-dependent swarming motility"/>
    <property type="evidence" value="ECO:0007669"/>
    <property type="project" value="TreeGrafter"/>
</dbReference>
<reference evidence="6 7" key="1">
    <citation type="submission" date="2015-05" db="EMBL/GenBank/DDBJ databases">
        <title>Photobacterium galathea sp. nov.</title>
        <authorList>
            <person name="Machado H."/>
            <person name="Gram L."/>
        </authorList>
    </citation>
    <scope>NUCLEOTIDE SEQUENCE [LARGE SCALE GENOMIC DNA]</scope>
    <source>
        <strain evidence="6 7">DSM 22954</strain>
    </source>
</reference>
<dbReference type="PATRIC" id="fig|320778.3.peg.2062"/>
<evidence type="ECO:0000256" key="3">
    <source>
        <dbReference type="ARBA" id="ARBA00022833"/>
    </source>
</evidence>
<evidence type="ECO:0000313" key="7">
    <source>
        <dbReference type="Proteomes" id="UP000035909"/>
    </source>
</evidence>
<feature type="binding site" evidence="4">
    <location>
        <position position="10"/>
    </location>
    <ligand>
        <name>Zn(2+)</name>
        <dbReference type="ChEBI" id="CHEBI:29105"/>
        <label>1</label>
    </ligand>
</feature>
<dbReference type="PANTHER" id="PTHR36928:SF1">
    <property type="entry name" value="PHOSPHATASE YCDX-RELATED"/>
    <property type="match status" value="1"/>
</dbReference>
<dbReference type="GO" id="GO:0005829">
    <property type="term" value="C:cytosol"/>
    <property type="evidence" value="ECO:0007669"/>
    <property type="project" value="TreeGrafter"/>
</dbReference>
<dbReference type="PANTHER" id="PTHR36928">
    <property type="entry name" value="PHOSPHATASE YCDX-RELATED"/>
    <property type="match status" value="1"/>
</dbReference>
<keyword evidence="2 4" id="KW-0378">Hydrolase</keyword>
<evidence type="ECO:0000313" key="6">
    <source>
        <dbReference type="EMBL" id="KLV09894.1"/>
    </source>
</evidence>
<dbReference type="SUPFAM" id="SSF89550">
    <property type="entry name" value="PHP domain-like"/>
    <property type="match status" value="1"/>
</dbReference>
<proteinExistence type="inferred from homology"/>
<dbReference type="OrthoDB" id="9808747at2"/>
<name>A0A0J1HE35_9GAMM</name>
<feature type="binding site" evidence="4">
    <location>
        <position position="195"/>
    </location>
    <ligand>
        <name>Zn(2+)</name>
        <dbReference type="ChEBI" id="CHEBI:29105"/>
        <label>2</label>
    </ligand>
</feature>